<dbReference type="InterPro" id="IPR001650">
    <property type="entry name" value="Helicase_C-like"/>
</dbReference>
<gene>
    <name evidence="6" type="ORF">SAMN05216238_106214</name>
</gene>
<keyword evidence="2" id="KW-0067">ATP-binding</keyword>
<dbReference type="SUPFAM" id="SSF52540">
    <property type="entry name" value="P-loop containing nucleoside triphosphate hydrolases"/>
    <property type="match status" value="1"/>
</dbReference>
<reference evidence="7" key="1">
    <citation type="submission" date="2016-10" db="EMBL/GenBank/DDBJ databases">
        <authorList>
            <person name="Varghese N."/>
            <person name="Submissions S."/>
        </authorList>
    </citation>
    <scope>NUCLEOTIDE SEQUENCE [LARGE SCALE GENOMIC DNA]</scope>
    <source>
        <strain evidence="7">DSM 22530</strain>
    </source>
</reference>
<dbReference type="EMBL" id="FOMR01000006">
    <property type="protein sequence ID" value="SFD96991.1"/>
    <property type="molecule type" value="Genomic_DNA"/>
</dbReference>
<feature type="domain" description="Helicase ATP-binding" evidence="4">
    <location>
        <begin position="128"/>
        <end position="280"/>
    </location>
</feature>
<evidence type="ECO:0000256" key="3">
    <source>
        <dbReference type="ARBA" id="ARBA00023125"/>
    </source>
</evidence>
<dbReference type="CDD" id="cd17925">
    <property type="entry name" value="DEXDc_ComFA"/>
    <property type="match status" value="1"/>
</dbReference>
<dbReference type="GO" id="GO:0006310">
    <property type="term" value="P:DNA recombination"/>
    <property type="evidence" value="ECO:0007669"/>
    <property type="project" value="TreeGrafter"/>
</dbReference>
<dbReference type="PROSITE" id="PS51192">
    <property type="entry name" value="HELICASE_ATP_BIND_1"/>
    <property type="match status" value="1"/>
</dbReference>
<dbReference type="SMART" id="SM00490">
    <property type="entry name" value="HELICc"/>
    <property type="match status" value="1"/>
</dbReference>
<evidence type="ECO:0000313" key="6">
    <source>
        <dbReference type="EMBL" id="SFD96991.1"/>
    </source>
</evidence>
<dbReference type="InterPro" id="IPR027417">
    <property type="entry name" value="P-loop_NTPase"/>
</dbReference>
<proteinExistence type="predicted"/>
<dbReference type="GO" id="GO:0005524">
    <property type="term" value="F:ATP binding"/>
    <property type="evidence" value="ECO:0007669"/>
    <property type="project" value="UniProtKB-KW"/>
</dbReference>
<dbReference type="Pfam" id="PF00271">
    <property type="entry name" value="Helicase_C"/>
    <property type="match status" value="1"/>
</dbReference>
<dbReference type="InterPro" id="IPR014001">
    <property type="entry name" value="Helicase_ATP-bd"/>
</dbReference>
<feature type="domain" description="Helicase C-terminal" evidence="5">
    <location>
        <begin position="309"/>
        <end position="456"/>
    </location>
</feature>
<dbReference type="AlphaFoldDB" id="A0A1I1WPU0"/>
<dbReference type="PANTHER" id="PTHR30580">
    <property type="entry name" value="PRIMOSOMAL PROTEIN N"/>
    <property type="match status" value="1"/>
</dbReference>
<keyword evidence="3" id="KW-0238">DNA-binding</keyword>
<evidence type="ECO:0000259" key="5">
    <source>
        <dbReference type="PROSITE" id="PS51194"/>
    </source>
</evidence>
<keyword evidence="7" id="KW-1185">Reference proteome</keyword>
<name>A0A1I1WPU0_9BACI</name>
<dbReference type="OrthoDB" id="2077914at2"/>
<evidence type="ECO:0000313" key="7">
    <source>
        <dbReference type="Proteomes" id="UP000199474"/>
    </source>
</evidence>
<dbReference type="PANTHER" id="PTHR30580:SF1">
    <property type="entry name" value="COMF OPERON PROTEIN 1"/>
    <property type="match status" value="1"/>
</dbReference>
<dbReference type="GO" id="GO:0043138">
    <property type="term" value="F:3'-5' DNA helicase activity"/>
    <property type="evidence" value="ECO:0007669"/>
    <property type="project" value="TreeGrafter"/>
</dbReference>
<dbReference type="Pfam" id="PF04851">
    <property type="entry name" value="ResIII"/>
    <property type="match status" value="1"/>
</dbReference>
<protein>
    <submittedName>
        <fullName evidence="6">Competence protein ComFA</fullName>
    </submittedName>
</protein>
<organism evidence="6 7">
    <name type="scientific">Lentibacillus persicus</name>
    <dbReference type="NCBI Taxonomy" id="640948"/>
    <lineage>
        <taxon>Bacteria</taxon>
        <taxon>Bacillati</taxon>
        <taxon>Bacillota</taxon>
        <taxon>Bacilli</taxon>
        <taxon>Bacillales</taxon>
        <taxon>Bacillaceae</taxon>
        <taxon>Lentibacillus</taxon>
    </lineage>
</organism>
<evidence type="ECO:0000259" key="4">
    <source>
        <dbReference type="PROSITE" id="PS51192"/>
    </source>
</evidence>
<dbReference type="STRING" id="640948.SAMN05216238_106214"/>
<dbReference type="GO" id="GO:0006270">
    <property type="term" value="P:DNA replication initiation"/>
    <property type="evidence" value="ECO:0007669"/>
    <property type="project" value="TreeGrafter"/>
</dbReference>
<evidence type="ECO:0000256" key="2">
    <source>
        <dbReference type="ARBA" id="ARBA00022840"/>
    </source>
</evidence>
<dbReference type="SMART" id="SM00487">
    <property type="entry name" value="DEXDc"/>
    <property type="match status" value="1"/>
</dbReference>
<sequence>MEYHELYRRYAGKLLLRSEILVDDSFFEQLLKDGYLTPKPSIKKTWGHYKCQRCGNQKPSLFGTLPCYNCKRTHVYCRKCIDMGRVMECLSLYEWTGDSLGWASYSNACSWSGNLTPPQQEASDRIIQAIKQREKELLVWAVCGAGKTEMLYPGISEALRIKKRVCIATPRADVVRELLPRLRAAFSGVYIQGLYGGSLEKDGTAQLIITTTHQLLRYSNAFDVMIIDEVDAFPYTKDPTLPFSSERAKSKDSTTIYLTATPRKEYKRKINQKKLPFIFVPRRFHNQPLPVPAFRMCFSLKKDLADYRPPESFYKWFAQRTNRNRQVLIFVPTIRLADNMTQRLAARLARYKIKAVHAADENREEKVQAFRDKQYQLLVTTTILERGVTFPSVDVAVLDAGHNVFDEAALVQIAGRAGRSPDDPDGEVVFFHDGKTEAMVEAAKSIIKMNRRGGFR</sequence>
<evidence type="ECO:0000256" key="1">
    <source>
        <dbReference type="ARBA" id="ARBA00022741"/>
    </source>
</evidence>
<keyword evidence="1" id="KW-0547">Nucleotide-binding</keyword>
<dbReference type="GO" id="GO:0003677">
    <property type="term" value="F:DNA binding"/>
    <property type="evidence" value="ECO:0007669"/>
    <property type="project" value="UniProtKB-KW"/>
</dbReference>
<dbReference type="Gene3D" id="3.40.50.300">
    <property type="entry name" value="P-loop containing nucleotide triphosphate hydrolases"/>
    <property type="match status" value="2"/>
</dbReference>
<dbReference type="GO" id="GO:0016787">
    <property type="term" value="F:hydrolase activity"/>
    <property type="evidence" value="ECO:0007669"/>
    <property type="project" value="InterPro"/>
</dbReference>
<dbReference type="PROSITE" id="PS51194">
    <property type="entry name" value="HELICASE_CTER"/>
    <property type="match status" value="1"/>
</dbReference>
<dbReference type="InterPro" id="IPR006935">
    <property type="entry name" value="Helicase/UvrB_N"/>
</dbReference>
<dbReference type="RefSeq" id="WP_090085009.1">
    <property type="nucleotide sequence ID" value="NZ_FOMR01000006.1"/>
</dbReference>
<accession>A0A1I1WPU0</accession>
<dbReference type="GO" id="GO:0006302">
    <property type="term" value="P:double-strand break repair"/>
    <property type="evidence" value="ECO:0007669"/>
    <property type="project" value="TreeGrafter"/>
</dbReference>
<dbReference type="Proteomes" id="UP000199474">
    <property type="component" value="Unassembled WGS sequence"/>
</dbReference>